<dbReference type="InterPro" id="IPR050377">
    <property type="entry name" value="Radical_SAM_PqqE_MftC-like"/>
</dbReference>
<dbReference type="PROSITE" id="PS51918">
    <property type="entry name" value="RADICAL_SAM"/>
    <property type="match status" value="1"/>
</dbReference>
<evidence type="ECO:0000256" key="5">
    <source>
        <dbReference type="ARBA" id="ARBA00023004"/>
    </source>
</evidence>
<gene>
    <name evidence="8" type="ORF">C0601_10585</name>
</gene>
<evidence type="ECO:0000259" key="7">
    <source>
        <dbReference type="PROSITE" id="PS51918"/>
    </source>
</evidence>
<dbReference type="CDD" id="cd01335">
    <property type="entry name" value="Radical_SAM"/>
    <property type="match status" value="1"/>
</dbReference>
<dbReference type="NCBIfam" id="TIGR04085">
    <property type="entry name" value="rSAM_more_4Fe4S"/>
    <property type="match status" value="1"/>
</dbReference>
<evidence type="ECO:0000256" key="2">
    <source>
        <dbReference type="ARBA" id="ARBA00022485"/>
    </source>
</evidence>
<evidence type="ECO:0000313" key="8">
    <source>
        <dbReference type="EMBL" id="PLX16251.1"/>
    </source>
</evidence>
<dbReference type="InterPro" id="IPR007197">
    <property type="entry name" value="rSAM"/>
</dbReference>
<dbReference type="CDD" id="cd21123">
    <property type="entry name" value="SPASM_MftC-like"/>
    <property type="match status" value="1"/>
</dbReference>
<dbReference type="SFLD" id="SFLDS00029">
    <property type="entry name" value="Radical_SAM"/>
    <property type="match status" value="1"/>
</dbReference>
<comment type="cofactor">
    <cofactor evidence="1">
        <name>[4Fe-4S] cluster</name>
        <dbReference type="ChEBI" id="CHEBI:49883"/>
    </cofactor>
</comment>
<dbReference type="PANTHER" id="PTHR11228:SF7">
    <property type="entry name" value="PQQA PEPTIDE CYCLASE"/>
    <property type="match status" value="1"/>
</dbReference>
<sequence length="372" mass="42983">MIFKPFFMCYLETTRKCNLACPFCMTDSPKKTNELSTDEIKHSVIDELKKYSTKSTVAFSGGEFLLRDDAIDILEYNSSIQDQWSFINTNGKLLTTKLVKEIKKATSSKCLFVFSLDSLNDIDKEFQHQNTTEGLKEKTNILKALDVPFFFVVTITKKNMKDLDKILEFATSEERPVLRSPFVPRGRGKDFETLLFDREDMKKYIHPALRENYLSYISYAPFFSAPNFFQKNWLKTKIAIKQLGCQAGRGYIAISPEGDVAPCVHLLDTPVKCGNIRERSLYKILKEDHILNDLRDPNKLQGKCGRCKYRFSCGGCRALAYYHNGHYLAEDPTCFFEPENSSQSCEYEKMQNENVVKFADFIRKTTPFKDFF</sequence>
<accession>A0A2N5ZC47</accession>
<dbReference type="EMBL" id="PKTG01000120">
    <property type="protein sequence ID" value="PLX16251.1"/>
    <property type="molecule type" value="Genomic_DNA"/>
</dbReference>
<dbReference type="PIRSF" id="PIRSF037420">
    <property type="entry name" value="PQQ_syn_pqqE"/>
    <property type="match status" value="1"/>
</dbReference>
<feature type="domain" description="Radical SAM core" evidence="7">
    <location>
        <begin position="3"/>
        <end position="215"/>
    </location>
</feature>
<dbReference type="SFLD" id="SFLDG01386">
    <property type="entry name" value="main_SPASM_domain-containing"/>
    <property type="match status" value="1"/>
</dbReference>
<dbReference type="GO" id="GO:0003824">
    <property type="term" value="F:catalytic activity"/>
    <property type="evidence" value="ECO:0007669"/>
    <property type="project" value="InterPro"/>
</dbReference>
<keyword evidence="5" id="KW-0408">Iron</keyword>
<keyword evidence="4" id="KW-0479">Metal-binding</keyword>
<evidence type="ECO:0000256" key="6">
    <source>
        <dbReference type="ARBA" id="ARBA00023014"/>
    </source>
</evidence>
<comment type="caution">
    <text evidence="8">The sequence shown here is derived from an EMBL/GenBank/DDBJ whole genome shotgun (WGS) entry which is preliminary data.</text>
</comment>
<evidence type="ECO:0000313" key="9">
    <source>
        <dbReference type="Proteomes" id="UP000234857"/>
    </source>
</evidence>
<dbReference type="SUPFAM" id="SSF102114">
    <property type="entry name" value="Radical SAM enzymes"/>
    <property type="match status" value="1"/>
</dbReference>
<organism evidence="8 9">
    <name type="scientific">Muiribacterium halophilum</name>
    <dbReference type="NCBI Taxonomy" id="2053465"/>
    <lineage>
        <taxon>Bacteria</taxon>
        <taxon>Candidatus Muiribacteriota</taxon>
        <taxon>Candidatus Muiribacteriia</taxon>
        <taxon>Candidatus Muiribacteriales</taxon>
        <taxon>Candidatus Muiribacteriaceae</taxon>
        <taxon>Candidatus Muiribacterium</taxon>
    </lineage>
</organism>
<dbReference type="AlphaFoldDB" id="A0A2N5ZC47"/>
<dbReference type="InterPro" id="IPR023885">
    <property type="entry name" value="4Fe4S-binding_SPASM_dom"/>
</dbReference>
<dbReference type="InterPro" id="IPR013785">
    <property type="entry name" value="Aldolase_TIM"/>
</dbReference>
<evidence type="ECO:0000256" key="3">
    <source>
        <dbReference type="ARBA" id="ARBA00022691"/>
    </source>
</evidence>
<dbReference type="Pfam" id="PF13186">
    <property type="entry name" value="SPASM"/>
    <property type="match status" value="1"/>
</dbReference>
<dbReference type="Gene3D" id="3.20.20.70">
    <property type="entry name" value="Aldolase class I"/>
    <property type="match status" value="1"/>
</dbReference>
<evidence type="ECO:0000256" key="1">
    <source>
        <dbReference type="ARBA" id="ARBA00001966"/>
    </source>
</evidence>
<dbReference type="GO" id="GO:0051539">
    <property type="term" value="F:4 iron, 4 sulfur cluster binding"/>
    <property type="evidence" value="ECO:0007669"/>
    <property type="project" value="UniProtKB-KW"/>
</dbReference>
<dbReference type="InterPro" id="IPR058240">
    <property type="entry name" value="rSAM_sf"/>
</dbReference>
<dbReference type="InterPro" id="IPR017200">
    <property type="entry name" value="PqqE-like"/>
</dbReference>
<keyword evidence="2" id="KW-0004">4Fe-4S</keyword>
<reference evidence="8 9" key="1">
    <citation type="submission" date="2017-11" db="EMBL/GenBank/DDBJ databases">
        <title>Genome-resolved metagenomics identifies genetic mobility, metabolic interactions, and unexpected diversity in perchlorate-reducing communities.</title>
        <authorList>
            <person name="Barnum T.P."/>
            <person name="Figueroa I.A."/>
            <person name="Carlstrom C.I."/>
            <person name="Lucas L.N."/>
            <person name="Engelbrektson A.L."/>
            <person name="Coates J.D."/>
        </authorList>
    </citation>
    <scope>NUCLEOTIDE SEQUENCE [LARGE SCALE GENOMIC DNA]</scope>
    <source>
        <strain evidence="8">BM706</strain>
    </source>
</reference>
<dbReference type="Proteomes" id="UP000234857">
    <property type="component" value="Unassembled WGS sequence"/>
</dbReference>
<keyword evidence="6" id="KW-0411">Iron-sulfur</keyword>
<protein>
    <recommendedName>
        <fullName evidence="7">Radical SAM core domain-containing protein</fullName>
    </recommendedName>
</protein>
<evidence type="ECO:0000256" key="4">
    <source>
        <dbReference type="ARBA" id="ARBA00022723"/>
    </source>
</evidence>
<name>A0A2N5ZC47_MUIH1</name>
<dbReference type="GO" id="GO:0046872">
    <property type="term" value="F:metal ion binding"/>
    <property type="evidence" value="ECO:0007669"/>
    <property type="project" value="UniProtKB-KW"/>
</dbReference>
<dbReference type="Pfam" id="PF04055">
    <property type="entry name" value="Radical_SAM"/>
    <property type="match status" value="1"/>
</dbReference>
<keyword evidence="3" id="KW-0949">S-adenosyl-L-methionine</keyword>
<dbReference type="PANTHER" id="PTHR11228">
    <property type="entry name" value="RADICAL SAM DOMAIN PROTEIN"/>
    <property type="match status" value="1"/>
</dbReference>
<proteinExistence type="predicted"/>
<dbReference type="SFLD" id="SFLDG01067">
    <property type="entry name" value="SPASM/twitch_domain_containing"/>
    <property type="match status" value="1"/>
</dbReference>